<dbReference type="PROSITE" id="PS50275">
    <property type="entry name" value="SAC"/>
    <property type="match status" value="1"/>
</dbReference>
<protein>
    <recommendedName>
        <fullName evidence="5">SAC domain-containing protein</fullName>
    </recommendedName>
</protein>
<dbReference type="PANTHER" id="PTHR45738:SF5">
    <property type="entry name" value="POLYPHOSPHOINOSITIDE PHOSPHATASE"/>
    <property type="match status" value="1"/>
</dbReference>
<keyword evidence="7" id="KW-1185">Reference proteome</keyword>
<keyword evidence="2" id="KW-0378">Hydrolase</keyword>
<gene>
    <name evidence="6" type="ORF">BC938DRAFT_483716</name>
</gene>
<proteinExistence type="predicted"/>
<evidence type="ECO:0000256" key="3">
    <source>
        <dbReference type="ARBA" id="ARBA00023136"/>
    </source>
</evidence>
<dbReference type="AlphaFoldDB" id="A0A433QBE6"/>
<dbReference type="GO" id="GO:0012505">
    <property type="term" value="C:endomembrane system"/>
    <property type="evidence" value="ECO:0007669"/>
    <property type="project" value="UniProtKB-SubCell"/>
</dbReference>
<feature type="domain" description="SAC" evidence="5">
    <location>
        <begin position="1"/>
        <end position="83"/>
    </location>
</feature>
<dbReference type="EMBL" id="RBNJ01009047">
    <property type="protein sequence ID" value="RUS27102.1"/>
    <property type="molecule type" value="Genomic_DNA"/>
</dbReference>
<evidence type="ECO:0000256" key="2">
    <source>
        <dbReference type="ARBA" id="ARBA00022801"/>
    </source>
</evidence>
<evidence type="ECO:0000313" key="7">
    <source>
        <dbReference type="Proteomes" id="UP000274822"/>
    </source>
</evidence>
<keyword evidence="4" id="KW-1133">Transmembrane helix</keyword>
<keyword evidence="3 4" id="KW-0472">Membrane</keyword>
<dbReference type="PANTHER" id="PTHR45738">
    <property type="entry name" value="POLYPHOSPHOINOSITIDE PHOSPHATASE"/>
    <property type="match status" value="1"/>
</dbReference>
<dbReference type="GO" id="GO:0046856">
    <property type="term" value="P:phosphatidylinositol dephosphorylation"/>
    <property type="evidence" value="ECO:0007669"/>
    <property type="project" value="InterPro"/>
</dbReference>
<evidence type="ECO:0000313" key="6">
    <source>
        <dbReference type="EMBL" id="RUS27102.1"/>
    </source>
</evidence>
<evidence type="ECO:0000259" key="5">
    <source>
        <dbReference type="PROSITE" id="PS50275"/>
    </source>
</evidence>
<dbReference type="InterPro" id="IPR043573">
    <property type="entry name" value="Fig4-like"/>
</dbReference>
<organism evidence="6 7">
    <name type="scientific">Jimgerdemannia flammicorona</name>
    <dbReference type="NCBI Taxonomy" id="994334"/>
    <lineage>
        <taxon>Eukaryota</taxon>
        <taxon>Fungi</taxon>
        <taxon>Fungi incertae sedis</taxon>
        <taxon>Mucoromycota</taxon>
        <taxon>Mucoromycotina</taxon>
        <taxon>Endogonomycetes</taxon>
        <taxon>Endogonales</taxon>
        <taxon>Endogonaceae</taxon>
        <taxon>Jimgerdemannia</taxon>
    </lineage>
</organism>
<reference evidence="6 7" key="1">
    <citation type="journal article" date="2018" name="New Phytol.">
        <title>Phylogenomics of Endogonaceae and evolution of mycorrhizas within Mucoromycota.</title>
        <authorList>
            <person name="Chang Y."/>
            <person name="Desiro A."/>
            <person name="Na H."/>
            <person name="Sandor L."/>
            <person name="Lipzen A."/>
            <person name="Clum A."/>
            <person name="Barry K."/>
            <person name="Grigoriev I.V."/>
            <person name="Martin F.M."/>
            <person name="Stajich J.E."/>
            <person name="Smith M.E."/>
            <person name="Bonito G."/>
            <person name="Spatafora J.W."/>
        </authorList>
    </citation>
    <scope>NUCLEOTIDE SEQUENCE [LARGE SCALE GENOMIC DNA]</scope>
    <source>
        <strain evidence="6 7">AD002</strain>
    </source>
</reference>
<evidence type="ECO:0000256" key="1">
    <source>
        <dbReference type="ARBA" id="ARBA00004308"/>
    </source>
</evidence>
<keyword evidence="4" id="KW-0812">Transmembrane</keyword>
<comment type="caution">
    <text evidence="6">The sequence shown here is derived from an EMBL/GenBank/DDBJ whole genome shotgun (WGS) entry which is preliminary data.</text>
</comment>
<evidence type="ECO:0000256" key="4">
    <source>
        <dbReference type="SAM" id="Phobius"/>
    </source>
</evidence>
<dbReference type="Proteomes" id="UP000274822">
    <property type="component" value="Unassembled WGS sequence"/>
</dbReference>
<dbReference type="InterPro" id="IPR002013">
    <property type="entry name" value="SAC_dom"/>
</dbReference>
<dbReference type="GO" id="GO:0043813">
    <property type="term" value="F:phosphatidylinositol-3,5-bisphosphate 5-phosphatase activity"/>
    <property type="evidence" value="ECO:0007669"/>
    <property type="project" value="InterPro"/>
</dbReference>
<comment type="subcellular location">
    <subcellularLocation>
        <location evidence="1">Endomembrane system</location>
    </subcellularLocation>
</comment>
<accession>A0A433QBE6</accession>
<sequence length="303" mass="35535">MKGEKVERRIIARQNGVVRTNCIDCLDRTNAAQFVIGKCVFGQQLYALGIISRPTVAFDSDVVNILTEMYHDHGDTIALYYGGSHLVNTMETYRKINQWTSHSRDMIETIRRFISNSFGDLEKQEAINLFLGNFVVKDDGPSLWDLATDHFLHNHDPRQKRSRRRYVVLTYPFFHFFYLFIWLPVLDCSPSHTLPQIIPPYSYQNWWTSHSIIPFNDKEPHPSTFSVVRKSRGQEKDFDPHEEYWAEYYQPRVLTSFAKTFAFNMNGTMKYWPQKWVSLGRDLEASGIKIMSLMSPYVFFCLP</sequence>
<name>A0A433QBE6_9FUNG</name>
<feature type="transmembrane region" description="Helical" evidence="4">
    <location>
        <begin position="166"/>
        <end position="185"/>
    </location>
</feature>